<dbReference type="GO" id="GO:0046983">
    <property type="term" value="F:protein dimerization activity"/>
    <property type="evidence" value="ECO:0007669"/>
    <property type="project" value="InterPro"/>
</dbReference>
<evidence type="ECO:0000256" key="5">
    <source>
        <dbReference type="ARBA" id="ARBA00023015"/>
    </source>
</evidence>
<keyword evidence="3 9" id="KW-0863">Zinc-finger</keyword>
<dbReference type="GO" id="GO:0008270">
    <property type="term" value="F:zinc ion binding"/>
    <property type="evidence" value="ECO:0007669"/>
    <property type="project" value="UniProtKB-KW"/>
</dbReference>
<evidence type="ECO:0000256" key="1">
    <source>
        <dbReference type="ARBA" id="ARBA00004123"/>
    </source>
</evidence>
<keyword evidence="2" id="KW-0479">Metal-binding</keyword>
<evidence type="ECO:0000313" key="12">
    <source>
        <dbReference type="Proteomes" id="UP000887572"/>
    </source>
</evidence>
<dbReference type="PANTHER" id="PTHR46481">
    <property type="entry name" value="ZINC FINGER BED DOMAIN-CONTAINING PROTEIN 4"/>
    <property type="match status" value="1"/>
</dbReference>
<dbReference type="GO" id="GO:0005634">
    <property type="term" value="C:nucleus"/>
    <property type="evidence" value="ECO:0007669"/>
    <property type="project" value="UniProtKB-SubCell"/>
</dbReference>
<dbReference type="InterPro" id="IPR036236">
    <property type="entry name" value="Znf_C2H2_sf"/>
</dbReference>
<evidence type="ECO:0000256" key="8">
    <source>
        <dbReference type="ARBA" id="ARBA00023242"/>
    </source>
</evidence>
<evidence type="ECO:0000256" key="6">
    <source>
        <dbReference type="ARBA" id="ARBA00023125"/>
    </source>
</evidence>
<keyword evidence="8" id="KW-0539">Nucleus</keyword>
<dbReference type="Proteomes" id="UP000887572">
    <property type="component" value="Unplaced"/>
</dbReference>
<dbReference type="GO" id="GO:0009791">
    <property type="term" value="P:post-embryonic development"/>
    <property type="evidence" value="ECO:0007669"/>
    <property type="project" value="UniProtKB-ARBA"/>
</dbReference>
<dbReference type="Pfam" id="PF05699">
    <property type="entry name" value="Dimer_Tnp_hAT"/>
    <property type="match status" value="1"/>
</dbReference>
<name>A0A914HSF7_GLORO</name>
<dbReference type="Pfam" id="PF02892">
    <property type="entry name" value="zf-BED"/>
    <property type="match status" value="1"/>
</dbReference>
<dbReference type="PROSITE" id="PS50808">
    <property type="entry name" value="ZF_BED"/>
    <property type="match status" value="1"/>
</dbReference>
<protein>
    <submittedName>
        <fullName evidence="13">BED-type domain-containing protein</fullName>
    </submittedName>
</protein>
<feature type="region of interest" description="Disordered" evidence="10">
    <location>
        <begin position="92"/>
        <end position="117"/>
    </location>
</feature>
<evidence type="ECO:0000256" key="3">
    <source>
        <dbReference type="ARBA" id="ARBA00022771"/>
    </source>
</evidence>
<dbReference type="GO" id="GO:0003677">
    <property type="term" value="F:DNA binding"/>
    <property type="evidence" value="ECO:0007669"/>
    <property type="project" value="UniProtKB-KW"/>
</dbReference>
<dbReference type="SUPFAM" id="SSF53098">
    <property type="entry name" value="Ribonuclease H-like"/>
    <property type="match status" value="1"/>
</dbReference>
<evidence type="ECO:0000256" key="10">
    <source>
        <dbReference type="SAM" id="MobiDB-lite"/>
    </source>
</evidence>
<keyword evidence="6" id="KW-0238">DNA-binding</keyword>
<dbReference type="AlphaFoldDB" id="A0A914HSF7"/>
<evidence type="ECO:0000256" key="7">
    <source>
        <dbReference type="ARBA" id="ARBA00023163"/>
    </source>
</evidence>
<keyword evidence="7" id="KW-0804">Transcription</keyword>
<reference evidence="13" key="1">
    <citation type="submission" date="2022-11" db="UniProtKB">
        <authorList>
            <consortium name="WormBaseParasite"/>
        </authorList>
    </citation>
    <scope>IDENTIFICATION</scope>
</reference>
<evidence type="ECO:0000256" key="4">
    <source>
        <dbReference type="ARBA" id="ARBA00022833"/>
    </source>
</evidence>
<proteinExistence type="predicted"/>
<evidence type="ECO:0000256" key="9">
    <source>
        <dbReference type="PROSITE-ProRule" id="PRU00027"/>
    </source>
</evidence>
<keyword evidence="5" id="KW-0805">Transcription regulation</keyword>
<keyword evidence="12" id="KW-1185">Reference proteome</keyword>
<feature type="domain" description="BED-type" evidence="11">
    <location>
        <begin position="3"/>
        <end position="56"/>
    </location>
</feature>
<dbReference type="WBParaSite" id="Gr19_v10_g3338.t1">
    <property type="protein sequence ID" value="Gr19_v10_g3338.t1"/>
    <property type="gene ID" value="Gr19_v10_g3338"/>
</dbReference>
<sequence>MEKNPADWWFYFEKTIDRNEAKCKFCNWSKDRGKGKYTSILKNHLEKKHPTEYQQKVNAERARNEDGMQKKRKVDNEMVTAYFKPIEDNDVRTSTSQKIRPETPNKPYPLFNRSSWSDPEKSGKLDHLIAEMIPVDFQPYSFVDDEGFKRLLNFLAPGYQQKGRKYYTERAVPQIFLMRVQFMALTKNNTVNECKFVRLPGSQIAARGQRWNRMAQCEWEEWAKMEGAKIVNQPGFKRNKILAMATILDPRFKMEYFEDFLLPEFRILLEREAQLSAEFGDLVDANECCDSSPVLEGGFFAVMQKQKRTRSIDVASPIPDVSSLTSSQSNDSKTFAMVQVAEYLSEQCIPLSASPFSYWLSRKNSGKWPLLSALAMKYLCAPCGSVENTCGLRQNRPLRPDIWGSDICGSDICGPTFAATCGLRQNRPLRPDIWGSDICGPDICGQTLAA</sequence>
<dbReference type="InterPro" id="IPR012337">
    <property type="entry name" value="RNaseH-like_sf"/>
</dbReference>
<dbReference type="SUPFAM" id="SSF140996">
    <property type="entry name" value="Hermes dimerisation domain"/>
    <property type="match status" value="1"/>
</dbReference>
<evidence type="ECO:0000313" key="13">
    <source>
        <dbReference type="WBParaSite" id="Gr19_v10_g3338.t1"/>
    </source>
</evidence>
<keyword evidence="4" id="KW-0862">Zinc</keyword>
<dbReference type="PANTHER" id="PTHR46481:SF10">
    <property type="entry name" value="ZINC FINGER BED DOMAIN-CONTAINING PROTEIN 39"/>
    <property type="match status" value="1"/>
</dbReference>
<evidence type="ECO:0000256" key="2">
    <source>
        <dbReference type="ARBA" id="ARBA00022723"/>
    </source>
</evidence>
<dbReference type="InterPro" id="IPR052035">
    <property type="entry name" value="ZnF_BED_domain_contain"/>
</dbReference>
<accession>A0A914HSF7</accession>
<dbReference type="InterPro" id="IPR008906">
    <property type="entry name" value="HATC_C_dom"/>
</dbReference>
<evidence type="ECO:0000259" key="11">
    <source>
        <dbReference type="PROSITE" id="PS50808"/>
    </source>
</evidence>
<comment type="subcellular location">
    <subcellularLocation>
        <location evidence="1">Nucleus</location>
    </subcellularLocation>
</comment>
<dbReference type="InterPro" id="IPR003656">
    <property type="entry name" value="Znf_BED"/>
</dbReference>
<organism evidence="12 13">
    <name type="scientific">Globodera rostochiensis</name>
    <name type="common">Golden nematode worm</name>
    <name type="synonym">Heterodera rostochiensis</name>
    <dbReference type="NCBI Taxonomy" id="31243"/>
    <lineage>
        <taxon>Eukaryota</taxon>
        <taxon>Metazoa</taxon>
        <taxon>Ecdysozoa</taxon>
        <taxon>Nematoda</taxon>
        <taxon>Chromadorea</taxon>
        <taxon>Rhabditida</taxon>
        <taxon>Tylenchina</taxon>
        <taxon>Tylenchomorpha</taxon>
        <taxon>Tylenchoidea</taxon>
        <taxon>Heteroderidae</taxon>
        <taxon>Heteroderinae</taxon>
        <taxon>Globodera</taxon>
    </lineage>
</organism>
<dbReference type="SUPFAM" id="SSF57667">
    <property type="entry name" value="beta-beta-alpha zinc fingers"/>
    <property type="match status" value="1"/>
</dbReference>